<gene>
    <name evidence="1" type="ORF">AVEN_268823_1</name>
</gene>
<dbReference type="EMBL" id="BGPR01021923">
    <property type="protein sequence ID" value="GBN87692.1"/>
    <property type="molecule type" value="Genomic_DNA"/>
</dbReference>
<organism evidence="1 2">
    <name type="scientific">Araneus ventricosus</name>
    <name type="common">Orbweaver spider</name>
    <name type="synonym">Epeira ventricosa</name>
    <dbReference type="NCBI Taxonomy" id="182803"/>
    <lineage>
        <taxon>Eukaryota</taxon>
        <taxon>Metazoa</taxon>
        <taxon>Ecdysozoa</taxon>
        <taxon>Arthropoda</taxon>
        <taxon>Chelicerata</taxon>
        <taxon>Arachnida</taxon>
        <taxon>Araneae</taxon>
        <taxon>Araneomorphae</taxon>
        <taxon>Entelegynae</taxon>
        <taxon>Araneoidea</taxon>
        <taxon>Araneidae</taxon>
        <taxon>Araneus</taxon>
    </lineage>
</organism>
<dbReference type="AlphaFoldDB" id="A0A4Y2SHI4"/>
<evidence type="ECO:0000313" key="2">
    <source>
        <dbReference type="Proteomes" id="UP000499080"/>
    </source>
</evidence>
<sequence length="94" mass="10695">MVEVAQNGVKFSEQTSQYSLRSKKDTLSSFGDDVVKRILCAEGHNGSKTTRKGADDLDSNKNMWSDKPTYHTNGYLTGRMYRNNFSESFLLRYA</sequence>
<keyword evidence="2" id="KW-1185">Reference proteome</keyword>
<comment type="caution">
    <text evidence="1">The sequence shown here is derived from an EMBL/GenBank/DDBJ whole genome shotgun (WGS) entry which is preliminary data.</text>
</comment>
<dbReference type="Proteomes" id="UP000499080">
    <property type="component" value="Unassembled WGS sequence"/>
</dbReference>
<accession>A0A4Y2SHI4</accession>
<evidence type="ECO:0000313" key="1">
    <source>
        <dbReference type="EMBL" id="GBN87692.1"/>
    </source>
</evidence>
<name>A0A4Y2SHI4_ARAVE</name>
<protein>
    <submittedName>
        <fullName evidence="1">Uncharacterized protein</fullName>
    </submittedName>
</protein>
<reference evidence="1 2" key="1">
    <citation type="journal article" date="2019" name="Sci. Rep.">
        <title>Orb-weaving spider Araneus ventricosus genome elucidates the spidroin gene catalogue.</title>
        <authorList>
            <person name="Kono N."/>
            <person name="Nakamura H."/>
            <person name="Ohtoshi R."/>
            <person name="Moran D.A.P."/>
            <person name="Shinohara A."/>
            <person name="Yoshida Y."/>
            <person name="Fujiwara M."/>
            <person name="Mori M."/>
            <person name="Tomita M."/>
            <person name="Arakawa K."/>
        </authorList>
    </citation>
    <scope>NUCLEOTIDE SEQUENCE [LARGE SCALE GENOMIC DNA]</scope>
</reference>
<proteinExistence type="predicted"/>